<dbReference type="OrthoDB" id="5298719at2759"/>
<dbReference type="Proteomes" id="UP000267821">
    <property type="component" value="Unassembled WGS sequence"/>
</dbReference>
<dbReference type="EMBL" id="ML121548">
    <property type="protein sequence ID" value="RPB23172.1"/>
    <property type="molecule type" value="Genomic_DNA"/>
</dbReference>
<accession>A0A3N4LPE1</accession>
<reference evidence="2 3" key="1">
    <citation type="journal article" date="2018" name="Nat. Ecol. Evol.">
        <title>Pezizomycetes genomes reveal the molecular basis of ectomycorrhizal truffle lifestyle.</title>
        <authorList>
            <person name="Murat C."/>
            <person name="Payen T."/>
            <person name="Noel B."/>
            <person name="Kuo A."/>
            <person name="Morin E."/>
            <person name="Chen J."/>
            <person name="Kohler A."/>
            <person name="Krizsan K."/>
            <person name="Balestrini R."/>
            <person name="Da Silva C."/>
            <person name="Montanini B."/>
            <person name="Hainaut M."/>
            <person name="Levati E."/>
            <person name="Barry K.W."/>
            <person name="Belfiori B."/>
            <person name="Cichocki N."/>
            <person name="Clum A."/>
            <person name="Dockter R.B."/>
            <person name="Fauchery L."/>
            <person name="Guy J."/>
            <person name="Iotti M."/>
            <person name="Le Tacon F."/>
            <person name="Lindquist E.A."/>
            <person name="Lipzen A."/>
            <person name="Malagnac F."/>
            <person name="Mello A."/>
            <person name="Molinier V."/>
            <person name="Miyauchi S."/>
            <person name="Poulain J."/>
            <person name="Riccioni C."/>
            <person name="Rubini A."/>
            <person name="Sitrit Y."/>
            <person name="Splivallo R."/>
            <person name="Traeger S."/>
            <person name="Wang M."/>
            <person name="Zifcakova L."/>
            <person name="Wipf D."/>
            <person name="Zambonelli A."/>
            <person name="Paolocci F."/>
            <person name="Nowrousian M."/>
            <person name="Ottonello S."/>
            <person name="Baldrian P."/>
            <person name="Spatafora J.W."/>
            <person name="Henrissat B."/>
            <person name="Nagy L.G."/>
            <person name="Aury J.M."/>
            <person name="Wincker P."/>
            <person name="Grigoriev I.V."/>
            <person name="Bonfante P."/>
            <person name="Martin F.M."/>
        </authorList>
    </citation>
    <scope>NUCLEOTIDE SEQUENCE [LARGE SCALE GENOMIC DNA]</scope>
    <source>
        <strain evidence="2 3">ATCC MYA-4762</strain>
    </source>
</reference>
<evidence type="ECO:0000313" key="3">
    <source>
        <dbReference type="Proteomes" id="UP000267821"/>
    </source>
</evidence>
<protein>
    <submittedName>
        <fullName evidence="2">Uncharacterized protein</fullName>
    </submittedName>
</protein>
<proteinExistence type="predicted"/>
<keyword evidence="3" id="KW-1185">Reference proteome</keyword>
<feature type="signal peptide" evidence="1">
    <location>
        <begin position="1"/>
        <end position="18"/>
    </location>
</feature>
<keyword evidence="1" id="KW-0732">Signal</keyword>
<sequence length="376" mass="39426">MFAKSIIPTFALMALALAIDPTPSERAKWDAVCMEKAGSQFRMTFDSNGKPTGSCEAPSVWKCYWGPYKDPKTGTDGCCGKDKGIFSTDSTFTQEGGCCVSPTVYNYDNVSGRGGCCPSGQSWAFDANAGQGGCCPAGIGKRWIMDSTKRYSSCCSVNEVVSIEIGTNKPGCCLPGLQFMTDVVSGVEGCCPSGKVFSFDRTSNQSGCCDPGTSFMVDTATSKGGCCPTGKTYTVDPSSGKGGCCPAGISWKVDASTGHGSCCAADNIFSCECSCKPKPCNVGTGFLLRACIHDLNSDCREYTDPTCSQIGVCHDLLAATNGDCSGPILNQGCNKQMSASQIIGLGLNDKLNSAKSKDFQTVNVLVFALEIILRCT</sequence>
<organism evidence="2 3">
    <name type="scientific">Terfezia boudieri ATCC MYA-4762</name>
    <dbReference type="NCBI Taxonomy" id="1051890"/>
    <lineage>
        <taxon>Eukaryota</taxon>
        <taxon>Fungi</taxon>
        <taxon>Dikarya</taxon>
        <taxon>Ascomycota</taxon>
        <taxon>Pezizomycotina</taxon>
        <taxon>Pezizomycetes</taxon>
        <taxon>Pezizales</taxon>
        <taxon>Pezizaceae</taxon>
        <taxon>Terfezia</taxon>
    </lineage>
</organism>
<name>A0A3N4LPE1_9PEZI</name>
<evidence type="ECO:0000313" key="2">
    <source>
        <dbReference type="EMBL" id="RPB23172.1"/>
    </source>
</evidence>
<gene>
    <name evidence="2" type="ORF">L211DRAFT_868961</name>
</gene>
<feature type="chain" id="PRO_5018027302" evidence="1">
    <location>
        <begin position="19"/>
        <end position="376"/>
    </location>
</feature>
<dbReference type="AlphaFoldDB" id="A0A3N4LPE1"/>
<evidence type="ECO:0000256" key="1">
    <source>
        <dbReference type="SAM" id="SignalP"/>
    </source>
</evidence>
<dbReference type="InParanoid" id="A0A3N4LPE1"/>